<dbReference type="PANTHER" id="PTHR12234">
    <property type="entry name" value="FORMIMINOTRANSFERASE-CYCLODEAMINASE"/>
    <property type="match status" value="1"/>
</dbReference>
<accession>T0ZMI7</accession>
<dbReference type="AlphaFoldDB" id="T0ZMI7"/>
<dbReference type="InterPro" id="IPR037070">
    <property type="entry name" value="Formiminotransferase_C_sf"/>
</dbReference>
<evidence type="ECO:0000313" key="2">
    <source>
        <dbReference type="EMBL" id="EQD29949.1"/>
    </source>
</evidence>
<keyword evidence="2" id="KW-0808">Transferase</keyword>
<dbReference type="GO" id="GO:0005542">
    <property type="term" value="F:folic acid binding"/>
    <property type="evidence" value="ECO:0007669"/>
    <property type="project" value="InterPro"/>
</dbReference>
<dbReference type="SUPFAM" id="SSF55116">
    <property type="entry name" value="Formiminotransferase domain of formiminotransferase-cyclodeaminase"/>
    <property type="match status" value="1"/>
</dbReference>
<name>T0ZMI7_9ZZZZ</name>
<feature type="non-terminal residue" evidence="2">
    <location>
        <position position="181"/>
    </location>
</feature>
<dbReference type="EMBL" id="AUZZ01010423">
    <property type="protein sequence ID" value="EQD29949.1"/>
    <property type="molecule type" value="Genomic_DNA"/>
</dbReference>
<dbReference type="SMART" id="SM01221">
    <property type="entry name" value="FTCD"/>
    <property type="match status" value="1"/>
</dbReference>
<reference evidence="2" key="1">
    <citation type="submission" date="2013-08" db="EMBL/GenBank/DDBJ databases">
        <authorList>
            <person name="Mendez C."/>
            <person name="Richter M."/>
            <person name="Ferrer M."/>
            <person name="Sanchez J."/>
        </authorList>
    </citation>
    <scope>NUCLEOTIDE SEQUENCE</scope>
</reference>
<dbReference type="SUPFAM" id="SSF101262">
    <property type="entry name" value="Methenyltetrahydrofolate cyclohydrolase-like"/>
    <property type="match status" value="1"/>
</dbReference>
<sequence length="181" mass="18843">DLGGPSLHPTAGAVAVGARPILVAYNAYLNTADVGVAKRIAHAIRARDGGLAEVKALGFEIKERNRAQVSMNMTDVRRTPLHRALALIREEAARYGLTVEESEIVGLVPEDALLDAAEHHLQLNHFSRSGILERRLGETVSPQGGSGSTDHAAGSLRAFSDALAVRTPTPGGGSAAALTGA</sequence>
<feature type="non-terminal residue" evidence="2">
    <location>
        <position position="1"/>
    </location>
</feature>
<evidence type="ECO:0000259" key="1">
    <source>
        <dbReference type="SMART" id="SM01221"/>
    </source>
</evidence>
<feature type="domain" description="Formiminotransferase C-terminal subdomain" evidence="1">
    <location>
        <begin position="21"/>
        <end position="135"/>
    </location>
</feature>
<dbReference type="InterPro" id="IPR036178">
    <property type="entry name" value="Formintransfe-cycloase-like_sf"/>
</dbReference>
<gene>
    <name evidence="2" type="ORF">B2A_14364</name>
</gene>
<dbReference type="InterPro" id="IPR051623">
    <property type="entry name" value="FTCD"/>
</dbReference>
<comment type="caution">
    <text evidence="2">The sequence shown here is derived from an EMBL/GenBank/DDBJ whole genome shotgun (WGS) entry which is preliminary data.</text>
</comment>
<dbReference type="Pfam" id="PF02971">
    <property type="entry name" value="FTCD"/>
    <property type="match status" value="1"/>
</dbReference>
<dbReference type="PANTHER" id="PTHR12234:SF8">
    <property type="entry name" value="FORMIMINOTRANSFERASE-CYCLODEAMINASE"/>
    <property type="match status" value="1"/>
</dbReference>
<dbReference type="GO" id="GO:0016740">
    <property type="term" value="F:transferase activity"/>
    <property type="evidence" value="ECO:0007669"/>
    <property type="project" value="UniProtKB-KW"/>
</dbReference>
<dbReference type="Gene3D" id="3.30.70.670">
    <property type="entry name" value="Formiminotransferase, C-terminal subdomain"/>
    <property type="match status" value="1"/>
</dbReference>
<organism evidence="2">
    <name type="scientific">mine drainage metagenome</name>
    <dbReference type="NCBI Taxonomy" id="410659"/>
    <lineage>
        <taxon>unclassified sequences</taxon>
        <taxon>metagenomes</taxon>
        <taxon>ecological metagenomes</taxon>
    </lineage>
</organism>
<proteinExistence type="predicted"/>
<dbReference type="InterPro" id="IPR013802">
    <property type="entry name" value="Formiminotransferase_C"/>
</dbReference>
<protein>
    <submittedName>
        <fullName evidence="2">Glutamate formiminotransferase</fullName>
    </submittedName>
</protein>
<dbReference type="InterPro" id="IPR022384">
    <property type="entry name" value="FormiminoTrfase_cat_dom_sf"/>
</dbReference>
<reference evidence="2" key="2">
    <citation type="journal article" date="2014" name="ISME J.">
        <title>Microbial stratification in low pH oxic and suboxic macroscopic growths along an acid mine drainage.</title>
        <authorList>
            <person name="Mendez-Garcia C."/>
            <person name="Mesa V."/>
            <person name="Sprenger R.R."/>
            <person name="Richter M."/>
            <person name="Diez M.S."/>
            <person name="Solano J."/>
            <person name="Bargiela R."/>
            <person name="Golyshina O.V."/>
            <person name="Manteca A."/>
            <person name="Ramos J.L."/>
            <person name="Gallego J.R."/>
            <person name="Llorente I."/>
            <person name="Martins Dos Santos V.A."/>
            <person name="Jensen O.N."/>
            <person name="Pelaez A.I."/>
            <person name="Sanchez J."/>
            <person name="Ferrer M."/>
        </authorList>
    </citation>
    <scope>NUCLEOTIDE SEQUENCE</scope>
</reference>